<dbReference type="GO" id="GO:0046839">
    <property type="term" value="P:phospholipid dephosphorylation"/>
    <property type="evidence" value="ECO:0007669"/>
    <property type="project" value="TreeGrafter"/>
</dbReference>
<feature type="domain" description="Phosphatidic acid phosphatase type 2/haloperoxidase" evidence="8">
    <location>
        <begin position="181"/>
        <end position="325"/>
    </location>
</feature>
<dbReference type="SUPFAM" id="SSF48317">
    <property type="entry name" value="Acid phosphatase/Vanadium-dependent haloperoxidase"/>
    <property type="match status" value="1"/>
</dbReference>
<name>A0A5B7DZN4_PORTR</name>
<evidence type="ECO:0000313" key="9">
    <source>
        <dbReference type="EMBL" id="MPC26589.1"/>
    </source>
</evidence>
<feature type="transmembrane region" description="Helical" evidence="7">
    <location>
        <begin position="247"/>
        <end position="267"/>
    </location>
</feature>
<dbReference type="GO" id="GO:0005886">
    <property type="term" value="C:plasma membrane"/>
    <property type="evidence" value="ECO:0007669"/>
    <property type="project" value="TreeGrafter"/>
</dbReference>
<dbReference type="InterPro" id="IPR036938">
    <property type="entry name" value="PAP2/HPO_sf"/>
</dbReference>
<dbReference type="SMART" id="SM00014">
    <property type="entry name" value="acidPPc"/>
    <property type="match status" value="1"/>
</dbReference>
<comment type="subcellular location">
    <subcellularLocation>
        <location evidence="1">Membrane</location>
        <topology evidence="1">Multi-pass membrane protein</topology>
    </subcellularLocation>
</comment>
<keyword evidence="3 7" id="KW-0812">Transmembrane</keyword>
<feature type="transmembrane region" description="Helical" evidence="7">
    <location>
        <begin position="129"/>
        <end position="152"/>
    </location>
</feature>
<evidence type="ECO:0000313" key="10">
    <source>
        <dbReference type="Proteomes" id="UP000324222"/>
    </source>
</evidence>
<dbReference type="GO" id="GO:0007165">
    <property type="term" value="P:signal transduction"/>
    <property type="evidence" value="ECO:0007669"/>
    <property type="project" value="TreeGrafter"/>
</dbReference>
<dbReference type="OrthoDB" id="8907274at2759"/>
<evidence type="ECO:0000256" key="1">
    <source>
        <dbReference type="ARBA" id="ARBA00004141"/>
    </source>
</evidence>
<feature type="transmembrane region" description="Helical" evidence="7">
    <location>
        <begin position="92"/>
        <end position="109"/>
    </location>
</feature>
<dbReference type="AlphaFoldDB" id="A0A5B7DZN4"/>
<dbReference type="CDD" id="cd03384">
    <property type="entry name" value="PAP2_wunen"/>
    <property type="match status" value="1"/>
</dbReference>
<reference evidence="9 10" key="1">
    <citation type="submission" date="2019-05" db="EMBL/GenBank/DDBJ databases">
        <title>Another draft genome of Portunus trituberculatus and its Hox gene families provides insights of decapod evolution.</title>
        <authorList>
            <person name="Jeong J.-H."/>
            <person name="Song I."/>
            <person name="Kim S."/>
            <person name="Choi T."/>
            <person name="Kim D."/>
            <person name="Ryu S."/>
            <person name="Kim W."/>
        </authorList>
    </citation>
    <scope>NUCLEOTIDE SEQUENCE [LARGE SCALE GENOMIC DNA]</scope>
    <source>
        <tissue evidence="9">Muscle</tissue>
    </source>
</reference>
<dbReference type="GO" id="GO:0006644">
    <property type="term" value="P:phospholipid metabolic process"/>
    <property type="evidence" value="ECO:0007669"/>
    <property type="project" value="InterPro"/>
</dbReference>
<keyword evidence="5 7" id="KW-0472">Membrane</keyword>
<organism evidence="9 10">
    <name type="scientific">Portunus trituberculatus</name>
    <name type="common">Swimming crab</name>
    <name type="synonym">Neptunus trituberculatus</name>
    <dbReference type="NCBI Taxonomy" id="210409"/>
    <lineage>
        <taxon>Eukaryota</taxon>
        <taxon>Metazoa</taxon>
        <taxon>Ecdysozoa</taxon>
        <taxon>Arthropoda</taxon>
        <taxon>Crustacea</taxon>
        <taxon>Multicrustacea</taxon>
        <taxon>Malacostraca</taxon>
        <taxon>Eumalacostraca</taxon>
        <taxon>Eucarida</taxon>
        <taxon>Decapoda</taxon>
        <taxon>Pleocyemata</taxon>
        <taxon>Brachyura</taxon>
        <taxon>Eubrachyura</taxon>
        <taxon>Portunoidea</taxon>
        <taxon>Portunidae</taxon>
        <taxon>Portuninae</taxon>
        <taxon>Portunus</taxon>
    </lineage>
</organism>
<keyword evidence="4 7" id="KW-1133">Transmembrane helix</keyword>
<feature type="transmembrane region" description="Helical" evidence="7">
    <location>
        <begin position="173"/>
        <end position="194"/>
    </location>
</feature>
<dbReference type="Gene3D" id="1.20.144.10">
    <property type="entry name" value="Phosphatidic acid phosphatase type 2/haloperoxidase"/>
    <property type="match status" value="1"/>
</dbReference>
<dbReference type="Pfam" id="PF01569">
    <property type="entry name" value="PAP2"/>
    <property type="match status" value="1"/>
</dbReference>
<keyword evidence="10" id="KW-1185">Reference proteome</keyword>
<accession>A0A5B7DZN4</accession>
<sequence>MSIMEPKYIIRVVMDTIILLTVGGCIFVVKKMRPFERGMFCNDKSISYPFTDHETISDAVLLTFGVAMPVVLNATPLAIASSLIFCPHCPSCFPVAIPILLFFLLGQPVERGFHCDDESLRYPYKDSTVSTGVLYAVGTILPTTAMVLLEGWRARHQPIGKSVRICNRRINSWMWGCYTAIGVFLFGCACSQLTTDIAKYSVGRLRPHFVSICKPDWTQIDCVNNTYVDPIPCTTPKENHRMKEARLSFPSGHASFSAYTMVYLAIYLQVRFKFKAPRLLRPFLQFLCLMLTFYTTLSRISDYKHHWSDVLSGFILGTVVATLIARYVSDLFITPIQAQCSSQGHPVYLQDRRLPDTDSEANNTVNPVRTQTAMGTVSE</sequence>
<proteinExistence type="inferred from homology"/>
<dbReference type="GO" id="GO:0008195">
    <property type="term" value="F:phosphatidate phosphatase activity"/>
    <property type="evidence" value="ECO:0007669"/>
    <property type="project" value="TreeGrafter"/>
</dbReference>
<dbReference type="Proteomes" id="UP000324222">
    <property type="component" value="Unassembled WGS sequence"/>
</dbReference>
<feature type="transmembrane region" description="Helical" evidence="7">
    <location>
        <begin position="12"/>
        <end position="29"/>
    </location>
</feature>
<feature type="region of interest" description="Disordered" evidence="6">
    <location>
        <begin position="356"/>
        <end position="379"/>
    </location>
</feature>
<evidence type="ECO:0000256" key="4">
    <source>
        <dbReference type="ARBA" id="ARBA00022989"/>
    </source>
</evidence>
<feature type="transmembrane region" description="Helical" evidence="7">
    <location>
        <begin position="310"/>
        <end position="328"/>
    </location>
</feature>
<gene>
    <name evidence="9" type="primary">wun</name>
    <name evidence="9" type="ORF">E2C01_019735</name>
</gene>
<comment type="caution">
    <text evidence="9">The sequence shown here is derived from an EMBL/GenBank/DDBJ whole genome shotgun (WGS) entry which is preliminary data.</text>
</comment>
<dbReference type="PANTHER" id="PTHR10165">
    <property type="entry name" value="LIPID PHOSPHATE PHOSPHATASE"/>
    <property type="match status" value="1"/>
</dbReference>
<evidence type="ECO:0000259" key="8">
    <source>
        <dbReference type="SMART" id="SM00014"/>
    </source>
</evidence>
<evidence type="ECO:0000256" key="3">
    <source>
        <dbReference type="ARBA" id="ARBA00022692"/>
    </source>
</evidence>
<protein>
    <submittedName>
        <fullName evidence="9">Putative phosphatidate phosphatase</fullName>
    </submittedName>
</protein>
<feature type="compositionally biased region" description="Polar residues" evidence="6">
    <location>
        <begin position="360"/>
        <end position="379"/>
    </location>
</feature>
<evidence type="ECO:0000256" key="6">
    <source>
        <dbReference type="SAM" id="MobiDB-lite"/>
    </source>
</evidence>
<feature type="transmembrane region" description="Helical" evidence="7">
    <location>
        <begin position="59"/>
        <end position="85"/>
    </location>
</feature>
<dbReference type="InterPro" id="IPR000326">
    <property type="entry name" value="PAP2/HPO"/>
</dbReference>
<feature type="transmembrane region" description="Helical" evidence="7">
    <location>
        <begin position="279"/>
        <end position="298"/>
    </location>
</feature>
<evidence type="ECO:0000256" key="7">
    <source>
        <dbReference type="SAM" id="Phobius"/>
    </source>
</evidence>
<dbReference type="EMBL" id="VSRR010001619">
    <property type="protein sequence ID" value="MPC26589.1"/>
    <property type="molecule type" value="Genomic_DNA"/>
</dbReference>
<evidence type="ECO:0000256" key="5">
    <source>
        <dbReference type="ARBA" id="ARBA00023136"/>
    </source>
</evidence>
<evidence type="ECO:0000256" key="2">
    <source>
        <dbReference type="ARBA" id="ARBA00008816"/>
    </source>
</evidence>
<dbReference type="PANTHER" id="PTHR10165:SF197">
    <property type="entry name" value="FI04477P-RELATED"/>
    <property type="match status" value="1"/>
</dbReference>
<dbReference type="InterPro" id="IPR043216">
    <property type="entry name" value="PAP-like"/>
</dbReference>
<comment type="similarity">
    <text evidence="2">Belongs to the PA-phosphatase related phosphoesterase family.</text>
</comment>